<feature type="domain" description="BTB" evidence="3">
    <location>
        <begin position="37"/>
        <end position="103"/>
    </location>
</feature>
<dbReference type="PANTHER" id="PTHR46306:SF1">
    <property type="entry name" value="BTB_POZ DOMAIN-CONTAINING PROTEIN 9"/>
    <property type="match status" value="1"/>
</dbReference>
<dbReference type="Gene3D" id="1.25.40.420">
    <property type="match status" value="1"/>
</dbReference>
<feature type="compositionally biased region" description="Low complexity" evidence="2">
    <location>
        <begin position="575"/>
        <end position="592"/>
    </location>
</feature>
<evidence type="ECO:0000256" key="2">
    <source>
        <dbReference type="SAM" id="MobiDB-lite"/>
    </source>
</evidence>
<dbReference type="InterPro" id="IPR008979">
    <property type="entry name" value="Galactose-bd-like_sf"/>
</dbReference>
<dbReference type="FunFam" id="3.30.710.10:FF:000042">
    <property type="entry name" value="BTB/POZ domain-containing protein 9"/>
    <property type="match status" value="1"/>
</dbReference>
<accession>A0A6B2EI99</accession>
<dbReference type="SUPFAM" id="SSF54695">
    <property type="entry name" value="POZ domain"/>
    <property type="match status" value="1"/>
</dbReference>
<dbReference type="PANTHER" id="PTHR46306">
    <property type="entry name" value="BTB/POZ DOMAIN-CONTAINING PROTEIN 9"/>
    <property type="match status" value="1"/>
</dbReference>
<dbReference type="FunFam" id="2.60.120.260:FF:000051">
    <property type="entry name" value="BTB/POZ domain-containing protein 9"/>
    <property type="match status" value="1"/>
</dbReference>
<dbReference type="CDD" id="cd18287">
    <property type="entry name" value="BTB_POZ_BTBD9"/>
    <property type="match status" value="1"/>
</dbReference>
<evidence type="ECO:0000259" key="3">
    <source>
        <dbReference type="PROSITE" id="PS50097"/>
    </source>
</evidence>
<dbReference type="InterPro" id="IPR052407">
    <property type="entry name" value="BTB_POZ_domain_cont_9"/>
</dbReference>
<feature type="compositionally biased region" description="Basic and acidic residues" evidence="2">
    <location>
        <begin position="559"/>
        <end position="569"/>
    </location>
</feature>
<dbReference type="InterPro" id="IPR011333">
    <property type="entry name" value="SKP1/BTB/POZ_sf"/>
</dbReference>
<evidence type="ECO:0000313" key="4">
    <source>
        <dbReference type="EMBL" id="NBJ63034.1"/>
    </source>
</evidence>
<organism evidence="4">
    <name type="scientific">Phlebotomus kandelakii</name>
    <dbReference type="NCBI Taxonomy" id="1109342"/>
    <lineage>
        <taxon>Eukaryota</taxon>
        <taxon>Metazoa</taxon>
        <taxon>Ecdysozoa</taxon>
        <taxon>Arthropoda</taxon>
        <taxon>Hexapoda</taxon>
        <taxon>Insecta</taxon>
        <taxon>Pterygota</taxon>
        <taxon>Neoptera</taxon>
        <taxon>Endopterygota</taxon>
        <taxon>Diptera</taxon>
        <taxon>Nematocera</taxon>
        <taxon>Psychodoidea</taxon>
        <taxon>Psychodidae</taxon>
        <taxon>Phlebotomus</taxon>
        <taxon>Larroussius</taxon>
    </lineage>
</organism>
<name>A0A6B2EI99_9DIPT</name>
<dbReference type="EMBL" id="GIFK01005331">
    <property type="protein sequence ID" value="NBJ63034.1"/>
    <property type="molecule type" value="Transcribed_RNA"/>
</dbReference>
<dbReference type="GO" id="GO:0048512">
    <property type="term" value="P:circadian behavior"/>
    <property type="evidence" value="ECO:0007669"/>
    <property type="project" value="TreeGrafter"/>
</dbReference>
<dbReference type="InterPro" id="IPR011705">
    <property type="entry name" value="BACK"/>
</dbReference>
<dbReference type="SMART" id="SM00225">
    <property type="entry name" value="BTB"/>
    <property type="match status" value="1"/>
</dbReference>
<protein>
    <recommendedName>
        <fullName evidence="1">BTB/POZ domain-containing protein 9</fullName>
    </recommendedName>
</protein>
<dbReference type="GO" id="GO:0050804">
    <property type="term" value="P:modulation of chemical synaptic transmission"/>
    <property type="evidence" value="ECO:0007669"/>
    <property type="project" value="TreeGrafter"/>
</dbReference>
<feature type="compositionally biased region" description="Basic and acidic residues" evidence="2">
    <location>
        <begin position="596"/>
        <end position="607"/>
    </location>
</feature>
<dbReference type="SUPFAM" id="SSF49785">
    <property type="entry name" value="Galactose-binding domain-like"/>
    <property type="match status" value="2"/>
</dbReference>
<dbReference type="AlphaFoldDB" id="A0A6B2EI99"/>
<dbReference type="Pfam" id="PF07707">
    <property type="entry name" value="BACK"/>
    <property type="match status" value="1"/>
</dbReference>
<dbReference type="Gene3D" id="3.30.710.10">
    <property type="entry name" value="Potassium Channel Kv1.1, Chain A"/>
    <property type="match status" value="1"/>
</dbReference>
<evidence type="ECO:0000256" key="1">
    <source>
        <dbReference type="ARBA" id="ARBA00020216"/>
    </source>
</evidence>
<dbReference type="InterPro" id="IPR000210">
    <property type="entry name" value="BTB/POZ_dom"/>
</dbReference>
<dbReference type="Pfam" id="PF00651">
    <property type="entry name" value="BTB"/>
    <property type="match status" value="1"/>
</dbReference>
<proteinExistence type="predicted"/>
<dbReference type="FunFam" id="1.25.40.420:FF:000005">
    <property type="entry name" value="BTB/POZ domain-containing protein 9"/>
    <property type="match status" value="1"/>
</dbReference>
<dbReference type="SMART" id="SM00875">
    <property type="entry name" value="BACK"/>
    <property type="match status" value="1"/>
</dbReference>
<dbReference type="GO" id="GO:0008344">
    <property type="term" value="P:adult locomotory behavior"/>
    <property type="evidence" value="ECO:0007669"/>
    <property type="project" value="TreeGrafter"/>
</dbReference>
<dbReference type="PROSITE" id="PS50097">
    <property type="entry name" value="BTB"/>
    <property type="match status" value="1"/>
</dbReference>
<sequence length="607" mass="69031">MSSNSHSMADPNPWGEIELTHRFSEEMSLLCMNQDYSDVTFVVDGVKLPGHRVILAARSEYFRAMLFGGMSESSQTEIELKVPLQAFRALLRYIYSGHMSLSQMREEDALDTLGLANQYGFTELEMAISGYLRQVLSLDNVCAVLDAARLYSLDNLMNVCHTFLERNTTDILKHESFKSLSQQSLIGILERDSFSAPEVSIFVAVHEWCSANPDANIDLVVSQVRLPLMNLEQLLTVVRPSGIIEPDRLLDAIEKKTTSKFLPYRGALWPEENVASPKFESRTIQGELRSSLLDGETDSYDMERGYTRHTISESNDQGIVVELGGISIINHIKILLWDKDVRSYCYYIEVSVNQVSWERIIDHREYNCRSWQFLYFPSRAVRYIRLVGTHNTVNKVFHVVALEAMYTANVPPLHNGIVAPVANMATLEMSAIVVDGVSRTRNVLINGDVKNYDWDYGFTCHQLVSGMILVQLGQPYYIGSLRLLLWDLDDRNYCFYIETSTNRRNWELVVDKRSEPVRSWQHFTFSPRPVVFIKIVGTYNTANEIFHCVHFECPSQDPEYLKSKKEGDKLNAQPSTSSSSSSTQTTSAFETSSGRESPKTTESRTQP</sequence>
<dbReference type="GO" id="GO:0005737">
    <property type="term" value="C:cytoplasm"/>
    <property type="evidence" value="ECO:0007669"/>
    <property type="project" value="TreeGrafter"/>
</dbReference>
<dbReference type="Gene3D" id="2.60.120.260">
    <property type="entry name" value="Galactose-binding domain-like"/>
    <property type="match status" value="2"/>
</dbReference>
<feature type="region of interest" description="Disordered" evidence="2">
    <location>
        <begin position="559"/>
        <end position="607"/>
    </location>
</feature>
<reference evidence="4" key="1">
    <citation type="submission" date="2019-10" db="EMBL/GenBank/DDBJ databases">
        <title>Short sand fly seasons in Tbilisi, Georgia, hinder development of host immunity to saliva of the visceral leishmaniasis vector Phlebotomus kandelakii.</title>
        <authorList>
            <person name="Oliveira F."/>
            <person name="Giorgobiani E."/>
            <person name="Guimaraes-Costa A.B."/>
            <person name="Abdeladhim M."/>
            <person name="Oristian J."/>
            <person name="Tskhvaradze L."/>
            <person name="Tsertsvadze N."/>
            <person name="Zakalashvili M."/>
            <person name="Valenzuela J.G."/>
            <person name="Kamhawi S."/>
        </authorList>
    </citation>
    <scope>NUCLEOTIDE SEQUENCE</scope>
    <source>
        <strain evidence="4">Wild-capture in Tbilisi</strain>
        <tissue evidence="4">Salivary glands</tissue>
    </source>
</reference>